<gene>
    <name evidence="2" type="ORF">LECACI_7A008211</name>
</gene>
<sequence>MLHIHCSGTPYEIGLKHGREAKLQISRTIAFYTWMFHSTAQMTWPRVRDLALAFQPTLLKKWPAFLEEISGIAQGAGVDIADIIAINVRTEIAFGLFSDGCTALSWKETGSESSSSSSSSSWLAQNWDWNPRQKENVICLTISQAPKPKIKMLTEAGLIGKIGFNDSGVGVCLNAIRAKGMDPSRLPCHLGLRMVLESTSRAQAVERLEKYGVASACHMLVADAVEGGVGLEWSCMDLIKIPQNATTGQVFHSNHYLETHRGVEDTNWLSDSEFRVRRIGELCGRVGEPVTMEKLQGVFQDEANFPGSICRQAEGGSTSATLFNIVMDLGRKRAEVRVGRPVAPDESFVLEF</sequence>
<dbReference type="Pfam" id="PF03417">
    <property type="entry name" value="AAT"/>
    <property type="match status" value="1"/>
</dbReference>
<name>A0AAI9EE70_9PEZI</name>
<dbReference type="EMBL" id="CAVMBE010000077">
    <property type="protein sequence ID" value="CAK4033053.1"/>
    <property type="molecule type" value="Genomic_DNA"/>
</dbReference>
<comment type="caution">
    <text evidence="2">The sequence shown here is derived from an EMBL/GenBank/DDBJ whole genome shotgun (WGS) entry which is preliminary data.</text>
</comment>
<reference evidence="2" key="1">
    <citation type="submission" date="2023-11" db="EMBL/GenBank/DDBJ databases">
        <authorList>
            <person name="Alioto T."/>
            <person name="Alioto T."/>
            <person name="Gomez Garrido J."/>
        </authorList>
    </citation>
    <scope>NUCLEOTIDE SEQUENCE</scope>
</reference>
<dbReference type="Gene3D" id="3.60.60.10">
    <property type="entry name" value="Penicillin V Acylase, Chain A"/>
    <property type="match status" value="1"/>
</dbReference>
<dbReference type="PANTHER" id="PTHR34180:SF1">
    <property type="entry name" value="BETA-ALANYL-DOPAMINE_CARCININE HYDROLASE"/>
    <property type="match status" value="1"/>
</dbReference>
<organism evidence="2 3">
    <name type="scientific">Lecanosticta acicola</name>
    <dbReference type="NCBI Taxonomy" id="111012"/>
    <lineage>
        <taxon>Eukaryota</taxon>
        <taxon>Fungi</taxon>
        <taxon>Dikarya</taxon>
        <taxon>Ascomycota</taxon>
        <taxon>Pezizomycotina</taxon>
        <taxon>Dothideomycetes</taxon>
        <taxon>Dothideomycetidae</taxon>
        <taxon>Mycosphaerellales</taxon>
        <taxon>Mycosphaerellaceae</taxon>
        <taxon>Lecanosticta</taxon>
    </lineage>
</organism>
<protein>
    <submittedName>
        <fullName evidence="2">Acyl-coenzyme A:6-aminopenicillanic-acid-acyltransferase 40 kDa form like</fullName>
    </submittedName>
</protein>
<dbReference type="InterPro" id="IPR047801">
    <property type="entry name" value="Peptidase_C45"/>
</dbReference>
<dbReference type="InterPro" id="IPR005079">
    <property type="entry name" value="Peptidase_C45_hydrolase"/>
</dbReference>
<dbReference type="NCBIfam" id="NF040521">
    <property type="entry name" value="C45_proenzyme"/>
    <property type="match status" value="1"/>
</dbReference>
<dbReference type="Proteomes" id="UP001296104">
    <property type="component" value="Unassembled WGS sequence"/>
</dbReference>
<evidence type="ECO:0000313" key="3">
    <source>
        <dbReference type="Proteomes" id="UP001296104"/>
    </source>
</evidence>
<dbReference type="InterPro" id="IPR047794">
    <property type="entry name" value="C45_proenzyme-like"/>
</dbReference>
<evidence type="ECO:0000259" key="1">
    <source>
        <dbReference type="Pfam" id="PF03417"/>
    </source>
</evidence>
<dbReference type="Gene3D" id="1.10.10.2120">
    <property type="match status" value="1"/>
</dbReference>
<accession>A0AAI9EE70</accession>
<dbReference type="AlphaFoldDB" id="A0AAI9EE70"/>
<dbReference type="PANTHER" id="PTHR34180">
    <property type="entry name" value="PEPTIDASE C45"/>
    <property type="match status" value="1"/>
</dbReference>
<evidence type="ECO:0000313" key="2">
    <source>
        <dbReference type="EMBL" id="CAK4033053.1"/>
    </source>
</evidence>
<feature type="domain" description="Peptidase C45 hydrolase" evidence="1">
    <location>
        <begin position="119"/>
        <end position="341"/>
    </location>
</feature>
<proteinExistence type="predicted"/>
<keyword evidence="3" id="KW-1185">Reference proteome</keyword>